<dbReference type="EC" id="4.2.2.-" evidence="3"/>
<dbReference type="RefSeq" id="WP_010797264.1">
    <property type="nucleotide sequence ID" value="NZ_CP044086.1"/>
</dbReference>
<dbReference type="InterPro" id="IPR009009">
    <property type="entry name" value="RlpA-like_DPBB"/>
</dbReference>
<reference evidence="7 10" key="2">
    <citation type="submission" date="2020-10" db="EMBL/GenBank/DDBJ databases">
        <title>Genome sequences of Pseudomonas isolates.</title>
        <authorList>
            <person name="Wessels L."/>
            <person name="Reich F."/>
            <person name="Hammerl J."/>
        </authorList>
    </citation>
    <scope>NUCLEOTIDE SEQUENCE [LARGE SCALE GENOMIC DNA]</scope>
    <source>
        <strain evidence="7 10">20-MO00624-0</strain>
    </source>
</reference>
<dbReference type="AlphaFoldDB" id="A0A2X2CSD7"/>
<evidence type="ECO:0000313" key="8">
    <source>
        <dbReference type="EMBL" id="SPZ10084.1"/>
    </source>
</evidence>
<evidence type="ECO:0000259" key="6">
    <source>
        <dbReference type="Pfam" id="PF03330"/>
    </source>
</evidence>
<sequence>MSWSLRIALLSLTILFAGCANREPYSSPMSPAAVHGYQDSGLASYYAKRHAGRRTASGERYNPSEMTAAHRTLPFGTRVEVTNLSNGKRAVVRINDRGPHVRGRIIDLSRNAASSIGLISDGVAKVQIRALD</sequence>
<keyword evidence="3" id="KW-1003">Cell membrane</keyword>
<feature type="chain" id="PRO_5044582318" description="Endolytic peptidoglycan transglycosylase RlpA" evidence="5">
    <location>
        <begin position="23"/>
        <end position="132"/>
    </location>
</feature>
<dbReference type="PROSITE" id="PS51257">
    <property type="entry name" value="PROKAR_LIPOPROTEIN"/>
    <property type="match status" value="1"/>
</dbReference>
<dbReference type="NCBIfam" id="TIGR00413">
    <property type="entry name" value="rlpA"/>
    <property type="match status" value="1"/>
</dbReference>
<evidence type="ECO:0000256" key="2">
    <source>
        <dbReference type="ARBA" id="ARBA00023316"/>
    </source>
</evidence>
<dbReference type="GO" id="GO:0000270">
    <property type="term" value="P:peptidoglycan metabolic process"/>
    <property type="evidence" value="ECO:0007669"/>
    <property type="project" value="UniProtKB-UniRule"/>
</dbReference>
<dbReference type="Proteomes" id="UP000626180">
    <property type="component" value="Unassembled WGS sequence"/>
</dbReference>
<keyword evidence="10" id="KW-1185">Reference proteome</keyword>
<dbReference type="HAMAP" id="MF_02071">
    <property type="entry name" value="RlpA"/>
    <property type="match status" value="1"/>
</dbReference>
<dbReference type="CDD" id="cd22268">
    <property type="entry name" value="DPBB_RlpA-like"/>
    <property type="match status" value="1"/>
</dbReference>
<proteinExistence type="inferred from homology"/>
<dbReference type="InterPro" id="IPR012997">
    <property type="entry name" value="RplA"/>
</dbReference>
<dbReference type="GO" id="GO:0005886">
    <property type="term" value="C:plasma membrane"/>
    <property type="evidence" value="ECO:0007669"/>
    <property type="project" value="UniProtKB-SubCell"/>
</dbReference>
<evidence type="ECO:0000256" key="5">
    <source>
        <dbReference type="SAM" id="SignalP"/>
    </source>
</evidence>
<comment type="subcellular location">
    <subcellularLocation>
        <location evidence="3">Cell membrane</location>
        <topology evidence="3">Lipid-anchor</topology>
    </subcellularLocation>
</comment>
<dbReference type="Pfam" id="PF03330">
    <property type="entry name" value="DPBB_1"/>
    <property type="match status" value="1"/>
</dbReference>
<dbReference type="SUPFAM" id="SSF50685">
    <property type="entry name" value="Barwin-like endoglucanases"/>
    <property type="match status" value="1"/>
</dbReference>
<evidence type="ECO:0000313" key="7">
    <source>
        <dbReference type="EMBL" id="MBF8639434.1"/>
    </source>
</evidence>
<accession>A0A2X2CSD7</accession>
<dbReference type="GO" id="GO:0008932">
    <property type="term" value="F:lytic endotransglycosylase activity"/>
    <property type="evidence" value="ECO:0007669"/>
    <property type="project" value="UniProtKB-UniRule"/>
</dbReference>
<dbReference type="EMBL" id="JADMCD010000001">
    <property type="protein sequence ID" value="MBF8639434.1"/>
    <property type="molecule type" value="Genomic_DNA"/>
</dbReference>
<name>A0A2X2CSD7_PSELU</name>
<keyword evidence="3" id="KW-0564">Palmitate</keyword>
<dbReference type="PANTHER" id="PTHR34183:SF8">
    <property type="entry name" value="ENDOLYTIC PEPTIDOGLYCAN TRANSGLYCOSYLASE RLPA-RELATED"/>
    <property type="match status" value="1"/>
</dbReference>
<evidence type="ECO:0000256" key="4">
    <source>
        <dbReference type="RuleBase" id="RU003495"/>
    </source>
</evidence>
<dbReference type="PANTHER" id="PTHR34183">
    <property type="entry name" value="ENDOLYTIC PEPTIDOGLYCAN TRANSGLYCOSYLASE RLPA"/>
    <property type="match status" value="1"/>
</dbReference>
<organism evidence="8 9">
    <name type="scientific">Pseudomonas luteola</name>
    <dbReference type="NCBI Taxonomy" id="47886"/>
    <lineage>
        <taxon>Bacteria</taxon>
        <taxon>Pseudomonadati</taxon>
        <taxon>Pseudomonadota</taxon>
        <taxon>Gammaproteobacteria</taxon>
        <taxon>Pseudomonadales</taxon>
        <taxon>Pseudomonadaceae</taxon>
        <taxon>Pseudomonas</taxon>
    </lineage>
</organism>
<keyword evidence="5" id="KW-0732">Signal</keyword>
<evidence type="ECO:0000256" key="3">
    <source>
        <dbReference type="HAMAP-Rule" id="MF_02071"/>
    </source>
</evidence>
<feature type="domain" description="RlpA-like protein double-psi beta-barrel" evidence="6">
    <location>
        <begin position="40"/>
        <end position="128"/>
    </location>
</feature>
<evidence type="ECO:0000256" key="1">
    <source>
        <dbReference type="ARBA" id="ARBA00023239"/>
    </source>
</evidence>
<dbReference type="InterPro" id="IPR036908">
    <property type="entry name" value="RlpA-like_sf"/>
</dbReference>
<dbReference type="Gene3D" id="2.40.40.10">
    <property type="entry name" value="RlpA-like domain"/>
    <property type="match status" value="1"/>
</dbReference>
<feature type="signal peptide" evidence="5">
    <location>
        <begin position="1"/>
        <end position="22"/>
    </location>
</feature>
<evidence type="ECO:0000313" key="10">
    <source>
        <dbReference type="Proteomes" id="UP000626180"/>
    </source>
</evidence>
<keyword evidence="3 8" id="KW-0449">Lipoprotein</keyword>
<evidence type="ECO:0000313" key="9">
    <source>
        <dbReference type="Proteomes" id="UP000250443"/>
    </source>
</evidence>
<protein>
    <recommendedName>
        <fullName evidence="3">Endolytic peptidoglycan transglycosylase RlpA</fullName>
        <ecNumber evidence="3">4.2.2.-</ecNumber>
    </recommendedName>
</protein>
<reference evidence="8 9" key="1">
    <citation type="submission" date="2018-06" db="EMBL/GenBank/DDBJ databases">
        <authorList>
            <consortium name="Pathogen Informatics"/>
            <person name="Doyle S."/>
        </authorList>
    </citation>
    <scope>NUCLEOTIDE SEQUENCE [LARGE SCALE GENOMIC DNA]</scope>
    <source>
        <strain evidence="8 9">NCTC11842</strain>
    </source>
</reference>
<gene>
    <name evidence="8" type="primary">rlpA1</name>
    <name evidence="3" type="synonym">rlpA</name>
    <name evidence="7" type="ORF">IRZ65_01880</name>
    <name evidence="8" type="ORF">NCTC11842_03670</name>
</gene>
<dbReference type="InterPro" id="IPR034718">
    <property type="entry name" value="RlpA"/>
</dbReference>
<dbReference type="Proteomes" id="UP000250443">
    <property type="component" value="Unassembled WGS sequence"/>
</dbReference>
<dbReference type="GeneID" id="300267001"/>
<keyword evidence="1 3" id="KW-0456">Lyase</keyword>
<comment type="similarity">
    <text evidence="3 4">Belongs to the RlpA family.</text>
</comment>
<keyword evidence="3" id="KW-0472">Membrane</keyword>
<dbReference type="GO" id="GO:0071555">
    <property type="term" value="P:cell wall organization"/>
    <property type="evidence" value="ECO:0007669"/>
    <property type="project" value="UniProtKB-KW"/>
</dbReference>
<dbReference type="EMBL" id="UAUF01000013">
    <property type="protein sequence ID" value="SPZ10084.1"/>
    <property type="molecule type" value="Genomic_DNA"/>
</dbReference>
<keyword evidence="2 3" id="KW-0961">Cell wall biogenesis/degradation</keyword>
<comment type="function">
    <text evidence="3">Lytic transglycosylase with a strong preference for naked glycan strands that lack stem peptides.</text>
</comment>